<organism evidence="4">
    <name type="scientific">marine sediment metagenome</name>
    <dbReference type="NCBI Taxonomy" id="412755"/>
    <lineage>
        <taxon>unclassified sequences</taxon>
        <taxon>metagenomes</taxon>
        <taxon>ecological metagenomes</taxon>
    </lineage>
</organism>
<protein>
    <recommendedName>
        <fullName evidence="3">Molybdopterin oxidoreductase domain-containing protein</fullName>
    </recommendedName>
</protein>
<dbReference type="GO" id="GO:0051536">
    <property type="term" value="F:iron-sulfur cluster binding"/>
    <property type="evidence" value="ECO:0007669"/>
    <property type="project" value="UniProtKB-KW"/>
</dbReference>
<evidence type="ECO:0000256" key="2">
    <source>
        <dbReference type="ARBA" id="ARBA00023014"/>
    </source>
</evidence>
<dbReference type="GO" id="GO:0016491">
    <property type="term" value="F:oxidoreductase activity"/>
    <property type="evidence" value="ECO:0007669"/>
    <property type="project" value="InterPro"/>
</dbReference>
<feature type="domain" description="Molybdopterin oxidoreductase" evidence="3">
    <location>
        <begin position="56"/>
        <end position="233"/>
    </location>
</feature>
<proteinExistence type="predicted"/>
<comment type="caution">
    <text evidence="4">The sequence shown here is derived from an EMBL/GenBank/DDBJ whole genome shotgun (WGS) entry which is preliminary data.</text>
</comment>
<reference evidence="4" key="1">
    <citation type="journal article" date="2014" name="Front. Microbiol.">
        <title>High frequency of phylogenetically diverse reductive dehalogenase-homologous genes in deep subseafloor sedimentary metagenomes.</title>
        <authorList>
            <person name="Kawai M."/>
            <person name="Futagami T."/>
            <person name="Toyoda A."/>
            <person name="Takaki Y."/>
            <person name="Nishi S."/>
            <person name="Hori S."/>
            <person name="Arai W."/>
            <person name="Tsubouchi T."/>
            <person name="Morono Y."/>
            <person name="Uchiyama I."/>
            <person name="Ito T."/>
            <person name="Fujiyama A."/>
            <person name="Inagaki F."/>
            <person name="Takami H."/>
        </authorList>
    </citation>
    <scope>NUCLEOTIDE SEQUENCE</scope>
    <source>
        <strain evidence="4">Expedition CK06-06</strain>
    </source>
</reference>
<name>X1P3C9_9ZZZZ</name>
<sequence length="251" mass="27756">NSPFGAKALAVYNGSIGVENIELAGFAQRFRGVYGTPNLISVEGNCFRSRIMARQMTFGGYPIEEPWNSKCLIIWGQNMDNSRVPMAAKIYKALDSGSVSQLIVIDPKRIPMAERGIHIQIRPGTDCALALGMLNVIISEGLYDKEFVEKYTLGFDRLVEHVKQYPPEKVEKITWVPAEDIKKIARIFATTKPSSIVPGTCSIDQHVNGFQNNRVLALLQIVTGNIDIPGGENLMSRLPELSRVSVPPVQK</sequence>
<dbReference type="PANTHER" id="PTHR43742:SF6">
    <property type="entry name" value="OXIDOREDUCTASE YYAE-RELATED"/>
    <property type="match status" value="1"/>
</dbReference>
<dbReference type="InterPro" id="IPR050612">
    <property type="entry name" value="Prok_Mopterin_Oxidored"/>
</dbReference>
<gene>
    <name evidence="4" type="ORF">S06H3_47302</name>
</gene>
<dbReference type="InterPro" id="IPR006656">
    <property type="entry name" value="Mopterin_OxRdtase"/>
</dbReference>
<accession>X1P3C9</accession>
<feature type="non-terminal residue" evidence="4">
    <location>
        <position position="1"/>
    </location>
</feature>
<dbReference type="Gene3D" id="3.40.228.10">
    <property type="entry name" value="Dimethylsulfoxide Reductase, domain 2"/>
    <property type="match status" value="1"/>
</dbReference>
<dbReference type="AlphaFoldDB" id="X1P3C9"/>
<dbReference type="PANTHER" id="PTHR43742">
    <property type="entry name" value="TRIMETHYLAMINE-N-OXIDE REDUCTASE"/>
    <property type="match status" value="1"/>
</dbReference>
<dbReference type="SUPFAM" id="SSF53706">
    <property type="entry name" value="Formate dehydrogenase/DMSO reductase, domains 1-3"/>
    <property type="match status" value="1"/>
</dbReference>
<keyword evidence="1" id="KW-0408">Iron</keyword>
<dbReference type="Pfam" id="PF00384">
    <property type="entry name" value="Molybdopterin"/>
    <property type="match status" value="1"/>
</dbReference>
<dbReference type="EMBL" id="BARV01029704">
    <property type="protein sequence ID" value="GAI33525.1"/>
    <property type="molecule type" value="Genomic_DNA"/>
</dbReference>
<keyword evidence="2" id="KW-0411">Iron-sulfur</keyword>
<evidence type="ECO:0000313" key="4">
    <source>
        <dbReference type="EMBL" id="GAI33525.1"/>
    </source>
</evidence>
<evidence type="ECO:0000259" key="3">
    <source>
        <dbReference type="Pfam" id="PF00384"/>
    </source>
</evidence>
<keyword evidence="2" id="KW-0479">Metal-binding</keyword>
<evidence type="ECO:0000256" key="1">
    <source>
        <dbReference type="ARBA" id="ARBA00023004"/>
    </source>
</evidence>